<sequence length="95" mass="10370">MSAIKYQFGEIEASSGDIRSTSARIGSELDDLKRQLQPMVESWEGDASTAYQAAQAQWDQAALELNTILSTIADTLSEGNSNMSDINRRAAASWQ</sequence>
<comment type="similarity">
    <text evidence="1">Belongs to the WXG100 family.</text>
</comment>
<reference evidence="2 3" key="1">
    <citation type="submission" date="2013-09" db="EMBL/GenBank/DDBJ databases">
        <title>Complete genome sequence of Corynebacterium doosanense CAU 212(T) (=DSM 45436(T)), isolated from activated sludge.</title>
        <authorList>
            <person name="Schaffert L."/>
            <person name="Albersmeier A."/>
            <person name="Kalinowski J."/>
            <person name="Ruckert C."/>
        </authorList>
    </citation>
    <scope>NUCLEOTIDE SEQUENCE [LARGE SCALE GENOMIC DNA]</scope>
    <source>
        <strain evidence="2 3">CAU 212</strain>
    </source>
</reference>
<dbReference type="InterPro" id="IPR010310">
    <property type="entry name" value="T7SS_ESAT-6-like"/>
</dbReference>
<dbReference type="Gene3D" id="1.10.287.1060">
    <property type="entry name" value="ESAT-6-like"/>
    <property type="match status" value="1"/>
</dbReference>
<proteinExistence type="inferred from homology"/>
<organism evidence="2 3">
    <name type="scientific">Corynebacterium doosanense CAU 212 = DSM 45436</name>
    <dbReference type="NCBI Taxonomy" id="558173"/>
    <lineage>
        <taxon>Bacteria</taxon>
        <taxon>Bacillati</taxon>
        <taxon>Actinomycetota</taxon>
        <taxon>Actinomycetes</taxon>
        <taxon>Mycobacteriales</taxon>
        <taxon>Corynebacteriaceae</taxon>
        <taxon>Corynebacterium</taxon>
    </lineage>
</organism>
<dbReference type="HOGENOM" id="CLU_151185_3_4_11"/>
<evidence type="ECO:0000256" key="1">
    <source>
        <dbReference type="RuleBase" id="RU362001"/>
    </source>
</evidence>
<keyword evidence="3" id="KW-1185">Reference proteome</keyword>
<evidence type="ECO:0000313" key="3">
    <source>
        <dbReference type="Proteomes" id="UP000029914"/>
    </source>
</evidence>
<dbReference type="AlphaFoldDB" id="A0A097IDX7"/>
<evidence type="ECO:0000313" key="2">
    <source>
        <dbReference type="EMBL" id="AIT60341.1"/>
    </source>
</evidence>
<dbReference type="Pfam" id="PF06013">
    <property type="entry name" value="WXG100"/>
    <property type="match status" value="1"/>
</dbReference>
<dbReference type="Proteomes" id="UP000029914">
    <property type="component" value="Chromosome"/>
</dbReference>
<dbReference type="STRING" id="558173.CDOO_03085"/>
<protein>
    <recommendedName>
        <fullName evidence="1">ESAT-6-like protein</fullName>
    </recommendedName>
</protein>
<accession>A0A097IDX7</accession>
<dbReference type="InterPro" id="IPR036689">
    <property type="entry name" value="ESAT-6-like_sf"/>
</dbReference>
<dbReference type="KEGG" id="cdo:CDOO_03085"/>
<dbReference type="EMBL" id="CP006764">
    <property type="protein sequence ID" value="AIT60341.1"/>
    <property type="molecule type" value="Genomic_DNA"/>
</dbReference>
<gene>
    <name evidence="2" type="ORF">CDOO_03085</name>
</gene>
<dbReference type="SUPFAM" id="SSF140453">
    <property type="entry name" value="EsxAB dimer-like"/>
    <property type="match status" value="1"/>
</dbReference>
<dbReference type="eggNOG" id="COG4842">
    <property type="taxonomic scope" value="Bacteria"/>
</dbReference>
<dbReference type="OrthoDB" id="3387628at2"/>
<name>A0A097IDX7_9CORY</name>
<dbReference type="RefSeq" id="WP_018021241.1">
    <property type="nucleotide sequence ID" value="NZ_AQUX01000002.1"/>
</dbReference>
<dbReference type="NCBIfam" id="TIGR03930">
    <property type="entry name" value="WXG100_ESAT6"/>
    <property type="match status" value="1"/>
</dbReference>